<dbReference type="AlphaFoldDB" id="A0A4Q0SML4"/>
<dbReference type="Proteomes" id="UP000290565">
    <property type="component" value="Unassembled WGS sequence"/>
</dbReference>
<evidence type="ECO:0000313" key="2">
    <source>
        <dbReference type="Proteomes" id="UP000290565"/>
    </source>
</evidence>
<organism evidence="1 2">
    <name type="scientific">Bradyrhizobium zhanjiangense</name>
    <dbReference type="NCBI Taxonomy" id="1325107"/>
    <lineage>
        <taxon>Bacteria</taxon>
        <taxon>Pseudomonadati</taxon>
        <taxon>Pseudomonadota</taxon>
        <taxon>Alphaproteobacteria</taxon>
        <taxon>Hyphomicrobiales</taxon>
        <taxon>Nitrobacteraceae</taxon>
        <taxon>Bradyrhizobium</taxon>
    </lineage>
</organism>
<dbReference type="EMBL" id="LBJM01000024">
    <property type="protein sequence ID" value="RXH41055.1"/>
    <property type="molecule type" value="Genomic_DNA"/>
</dbReference>
<name>A0A4Q0SML4_9BRAD</name>
<comment type="caution">
    <text evidence="1">The sequence shown here is derived from an EMBL/GenBank/DDBJ whole genome shotgun (WGS) entry which is preliminary data.</text>
</comment>
<protein>
    <submittedName>
        <fullName evidence="1">Uncharacterized protein</fullName>
    </submittedName>
</protein>
<evidence type="ECO:0000313" key="1">
    <source>
        <dbReference type="EMBL" id="RXH41055.1"/>
    </source>
</evidence>
<accession>A0A4Q0SML4</accession>
<proteinExistence type="predicted"/>
<reference evidence="1 2" key="1">
    <citation type="submission" date="2015-04" db="EMBL/GenBank/DDBJ databases">
        <title>Comparative genomics of rhizobia nodulating Arachis hypogaea in China.</title>
        <authorList>
            <person name="Li Y."/>
        </authorList>
    </citation>
    <scope>NUCLEOTIDE SEQUENCE [LARGE SCALE GENOMIC DNA]</scope>
    <source>
        <strain evidence="1 2">CCBAU 51787</strain>
    </source>
</reference>
<gene>
    <name evidence="1" type="ORF">XH94_09860</name>
</gene>
<sequence>MDVADKLEKLLTDAEDCALLSKLAADPAKRERFARLAKRFRQMARKLDTAIKASADPDDPIAPG</sequence>